<evidence type="ECO:0000313" key="2">
    <source>
        <dbReference type="Proteomes" id="UP000219338"/>
    </source>
</evidence>
<name>A0A284QZ51_ARMOS</name>
<proteinExistence type="predicted"/>
<dbReference type="STRING" id="47428.A0A284QZ51"/>
<keyword evidence="2" id="KW-1185">Reference proteome</keyword>
<evidence type="ECO:0000313" key="1">
    <source>
        <dbReference type="EMBL" id="SJL01719.1"/>
    </source>
</evidence>
<dbReference type="InterPro" id="IPR038212">
    <property type="entry name" value="TF_EnY2_sf"/>
</dbReference>
<evidence type="ECO:0008006" key="3">
    <source>
        <dbReference type="Google" id="ProtNLM"/>
    </source>
</evidence>
<organism evidence="1 2">
    <name type="scientific">Armillaria ostoyae</name>
    <name type="common">Armillaria root rot fungus</name>
    <dbReference type="NCBI Taxonomy" id="47428"/>
    <lineage>
        <taxon>Eukaryota</taxon>
        <taxon>Fungi</taxon>
        <taxon>Dikarya</taxon>
        <taxon>Basidiomycota</taxon>
        <taxon>Agaricomycotina</taxon>
        <taxon>Agaricomycetes</taxon>
        <taxon>Agaricomycetidae</taxon>
        <taxon>Agaricales</taxon>
        <taxon>Marasmiineae</taxon>
        <taxon>Physalacriaceae</taxon>
        <taxon>Armillaria</taxon>
    </lineage>
</organism>
<dbReference type="PANTHER" id="PTHR12514">
    <property type="entry name" value="ENHANCER OF YELLOW 2 TRANSCRIPTION FACTOR"/>
    <property type="match status" value="1"/>
</dbReference>
<dbReference type="GO" id="GO:0005643">
    <property type="term" value="C:nuclear pore"/>
    <property type="evidence" value="ECO:0007669"/>
    <property type="project" value="InterPro"/>
</dbReference>
<dbReference type="OrthoDB" id="6221744at2759"/>
<dbReference type="InterPro" id="IPR018783">
    <property type="entry name" value="TF_ENY2"/>
</dbReference>
<dbReference type="GO" id="GO:0003713">
    <property type="term" value="F:transcription coactivator activity"/>
    <property type="evidence" value="ECO:0007669"/>
    <property type="project" value="InterPro"/>
</dbReference>
<accession>A0A284QZ51</accession>
<dbReference type="EMBL" id="FUEG01000003">
    <property type="protein sequence ID" value="SJL01719.1"/>
    <property type="molecule type" value="Genomic_DNA"/>
</dbReference>
<gene>
    <name evidence="1" type="ORF">ARMOST_05042</name>
</gene>
<dbReference type="GO" id="GO:0000124">
    <property type="term" value="C:SAGA complex"/>
    <property type="evidence" value="ECO:0007669"/>
    <property type="project" value="InterPro"/>
</dbReference>
<dbReference type="Pfam" id="PF10163">
    <property type="entry name" value="EnY2"/>
    <property type="match status" value="1"/>
</dbReference>
<dbReference type="Gene3D" id="1.10.246.140">
    <property type="match status" value="1"/>
</dbReference>
<dbReference type="GO" id="GO:0006406">
    <property type="term" value="P:mRNA export from nucleus"/>
    <property type="evidence" value="ECO:0007669"/>
    <property type="project" value="InterPro"/>
</dbReference>
<dbReference type="AlphaFoldDB" id="A0A284QZ51"/>
<protein>
    <recommendedName>
        <fullName evidence="3">Transcription and mRNA export factor SUS1</fullName>
    </recommendedName>
</protein>
<sequence>MAGPAADVDVYLKQILQRMIETGEWQRLKAMFTAQLDESGWTDQLRSSGRKLADEMNPLSIHDMLTDLNMNAHKSLPADARRSIQDAVRAYLNRQFE</sequence>
<reference evidence="2" key="1">
    <citation type="journal article" date="2017" name="Nat. Ecol. Evol.">
        <title>Genome expansion and lineage-specific genetic innovations in the forest pathogenic fungi Armillaria.</title>
        <authorList>
            <person name="Sipos G."/>
            <person name="Prasanna A.N."/>
            <person name="Walter M.C."/>
            <person name="O'Connor E."/>
            <person name="Balint B."/>
            <person name="Krizsan K."/>
            <person name="Kiss B."/>
            <person name="Hess J."/>
            <person name="Varga T."/>
            <person name="Slot J."/>
            <person name="Riley R."/>
            <person name="Boka B."/>
            <person name="Rigling D."/>
            <person name="Barry K."/>
            <person name="Lee J."/>
            <person name="Mihaltcheva S."/>
            <person name="LaButti K."/>
            <person name="Lipzen A."/>
            <person name="Waldron R."/>
            <person name="Moloney N.M."/>
            <person name="Sperisen C."/>
            <person name="Kredics L."/>
            <person name="Vagvoelgyi C."/>
            <person name="Patrignani A."/>
            <person name="Fitzpatrick D."/>
            <person name="Nagy I."/>
            <person name="Doyle S."/>
            <person name="Anderson J.B."/>
            <person name="Grigoriev I.V."/>
            <person name="Gueldener U."/>
            <person name="Muensterkoetter M."/>
            <person name="Nagy L.G."/>
        </authorList>
    </citation>
    <scope>NUCLEOTIDE SEQUENCE [LARGE SCALE GENOMIC DNA]</scope>
    <source>
        <strain evidence="2">C18/9</strain>
    </source>
</reference>
<dbReference type="OMA" id="MIENGDW"/>
<dbReference type="Proteomes" id="UP000219338">
    <property type="component" value="Unassembled WGS sequence"/>
</dbReference>